<dbReference type="SUPFAM" id="SSF57829">
    <property type="entry name" value="Zn-binding ribosomal proteins"/>
    <property type="match status" value="1"/>
</dbReference>
<evidence type="ECO:0000256" key="9">
    <source>
        <dbReference type="ARBA" id="ARBA00045766"/>
    </source>
</evidence>
<organism evidence="10 11">
    <name type="scientific">Caenorhabditis auriculariae</name>
    <dbReference type="NCBI Taxonomy" id="2777116"/>
    <lineage>
        <taxon>Eukaryota</taxon>
        <taxon>Metazoa</taxon>
        <taxon>Ecdysozoa</taxon>
        <taxon>Nematoda</taxon>
        <taxon>Chromadorea</taxon>
        <taxon>Rhabditida</taxon>
        <taxon>Rhabditina</taxon>
        <taxon>Rhabditomorpha</taxon>
        <taxon>Rhabditoidea</taxon>
        <taxon>Rhabditidae</taxon>
        <taxon>Peloderinae</taxon>
        <taxon>Caenorhabditis</taxon>
    </lineage>
</organism>
<dbReference type="InterPro" id="IPR002677">
    <property type="entry name" value="Ribosomal_bL32"/>
</dbReference>
<reference evidence="10" key="1">
    <citation type="submission" date="2020-10" db="EMBL/GenBank/DDBJ databases">
        <authorList>
            <person name="Kikuchi T."/>
        </authorList>
    </citation>
    <scope>NUCLEOTIDE SEQUENCE</scope>
    <source>
        <strain evidence="10">NKZ352</strain>
    </source>
</reference>
<dbReference type="Proteomes" id="UP000835052">
    <property type="component" value="Unassembled WGS sequence"/>
</dbReference>
<dbReference type="EMBL" id="CAJGYM010000015">
    <property type="protein sequence ID" value="CAD6190327.1"/>
    <property type="molecule type" value="Genomic_DNA"/>
</dbReference>
<evidence type="ECO:0000313" key="10">
    <source>
        <dbReference type="EMBL" id="CAD6190327.1"/>
    </source>
</evidence>
<dbReference type="GO" id="GO:0005762">
    <property type="term" value="C:mitochondrial large ribosomal subunit"/>
    <property type="evidence" value="ECO:0007669"/>
    <property type="project" value="TreeGrafter"/>
</dbReference>
<dbReference type="InterPro" id="IPR051991">
    <property type="entry name" value="Mitoribosomal_protein_bL32"/>
</dbReference>
<evidence type="ECO:0000256" key="1">
    <source>
        <dbReference type="ARBA" id="ARBA00004173"/>
    </source>
</evidence>
<dbReference type="AlphaFoldDB" id="A0A8S1H4P8"/>
<evidence type="ECO:0000256" key="8">
    <source>
        <dbReference type="ARBA" id="ARBA00042577"/>
    </source>
</evidence>
<comment type="caution">
    <text evidence="10">The sequence shown here is derived from an EMBL/GenBank/DDBJ whole genome shotgun (WGS) entry which is preliminary data.</text>
</comment>
<keyword evidence="4" id="KW-0689">Ribosomal protein</keyword>
<name>A0A8S1H4P8_9PELO</name>
<keyword evidence="11" id="KW-1185">Reference proteome</keyword>
<keyword evidence="6" id="KW-0687">Ribonucleoprotein</keyword>
<dbReference type="GO" id="GO:0006412">
    <property type="term" value="P:translation"/>
    <property type="evidence" value="ECO:0007669"/>
    <property type="project" value="InterPro"/>
</dbReference>
<comment type="similarity">
    <text evidence="2">Belongs to the bacterial ribosomal protein bL32 family.</text>
</comment>
<comment type="function">
    <text evidence="9">Component of the mitochondrial large ribosomal subunit (mt-LSU). The mitochondrial ribosome (mitoribosome) is a large ribonucleoprotein complex responsible for the synthesis of proteins inside mitochondria.</text>
</comment>
<dbReference type="PANTHER" id="PTHR21026:SF2">
    <property type="entry name" value="LARGE RIBOSOMAL SUBUNIT PROTEIN BL32M"/>
    <property type="match status" value="1"/>
</dbReference>
<keyword evidence="3" id="KW-0809">Transit peptide</keyword>
<dbReference type="GO" id="GO:0003735">
    <property type="term" value="F:structural constituent of ribosome"/>
    <property type="evidence" value="ECO:0007669"/>
    <property type="project" value="InterPro"/>
</dbReference>
<evidence type="ECO:0000256" key="5">
    <source>
        <dbReference type="ARBA" id="ARBA00023128"/>
    </source>
</evidence>
<sequence length="230" mass="26436">MRSLFWTRVQSSLDALLGRRPPPSLGFAFDVGTTLPQSSSSSGYGIREMINDMRIVFGVPKYRTSKPKKVTRKFSYTRLLQPVENLVSCPSCSNIHPSDTICEKCYEKVRLLTNDIKRKMMDYNPYVGEKQDKEIYVKFGNETLPEDGVVDGKRVVELEQDRPSWIPLYQLARRRYVCMDMGLMAGRVTCRLLSWSPVPGRRQEEAPARVSVKKNSRAKILESFIQIKIF</sequence>
<evidence type="ECO:0000256" key="4">
    <source>
        <dbReference type="ARBA" id="ARBA00022980"/>
    </source>
</evidence>
<proteinExistence type="inferred from homology"/>
<evidence type="ECO:0000256" key="3">
    <source>
        <dbReference type="ARBA" id="ARBA00022946"/>
    </source>
</evidence>
<keyword evidence="5" id="KW-0496">Mitochondrion</keyword>
<evidence type="ECO:0000256" key="2">
    <source>
        <dbReference type="ARBA" id="ARBA00008560"/>
    </source>
</evidence>
<dbReference type="Pfam" id="PF01783">
    <property type="entry name" value="Ribosomal_L32p"/>
    <property type="match status" value="1"/>
</dbReference>
<accession>A0A8S1H4P8</accession>
<comment type="subcellular location">
    <subcellularLocation>
        <location evidence="1">Mitochondrion</location>
    </subcellularLocation>
</comment>
<dbReference type="InterPro" id="IPR011332">
    <property type="entry name" value="Ribosomal_zn-bd"/>
</dbReference>
<dbReference type="NCBIfam" id="TIGR01031">
    <property type="entry name" value="rpmF_bact"/>
    <property type="match status" value="1"/>
</dbReference>
<evidence type="ECO:0000256" key="7">
    <source>
        <dbReference type="ARBA" id="ARBA00039935"/>
    </source>
</evidence>
<protein>
    <recommendedName>
        <fullName evidence="7">Large ribosomal subunit protein bL32m</fullName>
    </recommendedName>
    <alternativeName>
        <fullName evidence="8">39S ribosomal protein L32, mitochondrial</fullName>
    </alternativeName>
</protein>
<evidence type="ECO:0000256" key="6">
    <source>
        <dbReference type="ARBA" id="ARBA00023274"/>
    </source>
</evidence>
<dbReference type="PANTHER" id="PTHR21026">
    <property type="entry name" value="39S RIBOSOMAL PROTEIN L32, MITOCHONDRIAL"/>
    <property type="match status" value="1"/>
</dbReference>
<evidence type="ECO:0000313" key="11">
    <source>
        <dbReference type="Proteomes" id="UP000835052"/>
    </source>
</evidence>
<gene>
    <name evidence="10" type="ORF">CAUJ_LOCUS6246</name>
</gene>
<dbReference type="OrthoDB" id="2014905at2759"/>